<evidence type="ECO:0000259" key="2">
    <source>
        <dbReference type="PROSITE" id="PS50222"/>
    </source>
</evidence>
<dbReference type="PROSITE" id="PS00018">
    <property type="entry name" value="EF_HAND_1"/>
    <property type="match status" value="1"/>
</dbReference>
<comment type="caution">
    <text evidence="3">The sequence shown here is derived from an EMBL/GenBank/DDBJ whole genome shotgun (WGS) entry which is preliminary data.</text>
</comment>
<dbReference type="AlphaFoldDB" id="A0A0M0JN60"/>
<accession>A0A0M0JN60</accession>
<dbReference type="InterPro" id="IPR018247">
    <property type="entry name" value="EF_Hand_1_Ca_BS"/>
</dbReference>
<dbReference type="PROSITE" id="PS50222">
    <property type="entry name" value="EF_HAND_2"/>
    <property type="match status" value="1"/>
</dbReference>
<evidence type="ECO:0000313" key="4">
    <source>
        <dbReference type="Proteomes" id="UP000037460"/>
    </source>
</evidence>
<gene>
    <name evidence="3" type="ORF">Ctob_007041</name>
</gene>
<evidence type="ECO:0000256" key="1">
    <source>
        <dbReference type="SAM" id="SignalP"/>
    </source>
</evidence>
<proteinExistence type="predicted"/>
<dbReference type="EMBL" id="JWZX01002635">
    <property type="protein sequence ID" value="KOO28001.1"/>
    <property type="molecule type" value="Genomic_DNA"/>
</dbReference>
<keyword evidence="4" id="KW-1185">Reference proteome</keyword>
<dbReference type="Proteomes" id="UP000037460">
    <property type="component" value="Unassembled WGS sequence"/>
</dbReference>
<evidence type="ECO:0000313" key="3">
    <source>
        <dbReference type="EMBL" id="KOO28001.1"/>
    </source>
</evidence>
<feature type="domain" description="EF-hand" evidence="2">
    <location>
        <begin position="58"/>
        <end position="93"/>
    </location>
</feature>
<protein>
    <recommendedName>
        <fullName evidence="2">EF-hand domain-containing protein</fullName>
    </recommendedName>
</protein>
<name>A0A0M0JN60_9EUKA</name>
<dbReference type="InterPro" id="IPR002048">
    <property type="entry name" value="EF_hand_dom"/>
</dbReference>
<feature type="signal peptide" evidence="1">
    <location>
        <begin position="1"/>
        <end position="19"/>
    </location>
</feature>
<reference evidence="4" key="1">
    <citation type="journal article" date="2015" name="PLoS Genet.">
        <title>Genome Sequence and Transcriptome Analyses of Chrysochromulina tobin: Metabolic Tools for Enhanced Algal Fitness in the Prominent Order Prymnesiales (Haptophyceae).</title>
        <authorList>
            <person name="Hovde B.T."/>
            <person name="Deodato C.R."/>
            <person name="Hunsperger H.M."/>
            <person name="Ryken S.A."/>
            <person name="Yost W."/>
            <person name="Jha R.K."/>
            <person name="Patterson J."/>
            <person name="Monnat R.J. Jr."/>
            <person name="Barlow S.B."/>
            <person name="Starkenburg S.R."/>
            <person name="Cattolico R.A."/>
        </authorList>
    </citation>
    <scope>NUCLEOTIDE SEQUENCE</scope>
    <source>
        <strain evidence="4">CCMP291</strain>
    </source>
</reference>
<organism evidence="3 4">
    <name type="scientific">Chrysochromulina tobinii</name>
    <dbReference type="NCBI Taxonomy" id="1460289"/>
    <lineage>
        <taxon>Eukaryota</taxon>
        <taxon>Haptista</taxon>
        <taxon>Haptophyta</taxon>
        <taxon>Prymnesiophyceae</taxon>
        <taxon>Prymnesiales</taxon>
        <taxon>Chrysochromulinaceae</taxon>
        <taxon>Chrysochromulina</taxon>
    </lineage>
</organism>
<sequence length="440" mass="46503">MSRMMILALLSLTIPTSYARAAAPNLLAARDWKAEVSRVGSNAAKNAGKKVVEVGGGLAKKAGQQAMKALDTDGDGEISIEELEGFISRIRKLCGRASRTIQRVWNTNRHLCLVLLGTLGLAHGDDFAYTILVSQTFMSTGWPVIRNGLERAAAAYEEAKQVGSVETAARRAAAAGKRDELKLLSVKVAQLRAKDPSSKAVEAATQSMVDLRQELDELPQSRRAGPVLAAMMLREPMVFRNLWVGLWSGLSISVAAATNAAARSLGLGLSIGQSVAHAMASVVHRVDLALHVAQTGLPANAAAASYFGPAKSVSALIWLMGRGAGIWFAFKLQSLAMAASACLIYAKAVVSGVRGLGGQLKSLVRGPSDSEASSMGSAQRDLAIWALALGGLYLQHQWTLPLPVRALLLPAYAVEGALKGIALKLTKDDFDSAEKAKRGK</sequence>
<keyword evidence="1" id="KW-0732">Signal</keyword>
<feature type="chain" id="PRO_5005602066" description="EF-hand domain-containing protein" evidence="1">
    <location>
        <begin position="20"/>
        <end position="440"/>
    </location>
</feature>
<dbReference type="GO" id="GO:0005509">
    <property type="term" value="F:calcium ion binding"/>
    <property type="evidence" value="ECO:0007669"/>
    <property type="project" value="InterPro"/>
</dbReference>